<sequence length="410" mass="46660">MFHKQATAQLLFAGLSRGLNANLVSVGSSHEYKVLEQLSHDLSNLFYDTDSVFQSKGLSAISSPFLQVNQQSLSASNTRIDFLKCDSTLKEKVVARATTLELERMKIRFRFTGYKYVEAKREVIVLSGQNEFFEAFGVAVDGVRYQERSWCVLSEVSPGLCLIQLCISVTLEAKPLLGGRREFIGTLCELLATFKQDMFDSVQQEVERALLRAIQPGPYQSFSDDVIGSVVQRGWLFNECTQGEDGDYFTYHKDSHPSSYSLNRKAYNIHDRRIISIATIQAPIVEKNVINSTVKGEERQRDLRRMRQVRYRKKKYALAKKLEATTVQLQMEIEELEVRRRAVSSAVPTDKSVWEVALKYFQVFRFGARQSSGKSSSDSVTMASSQLYFLLENMSEEVLFNSRRGAEEIM</sequence>
<evidence type="ECO:0000313" key="1">
    <source>
        <dbReference type="EMBL" id="KAF4028046.1"/>
    </source>
</evidence>
<accession>A0A833ST90</accession>
<keyword evidence="2" id="KW-1185">Reference proteome</keyword>
<organism evidence="1 2">
    <name type="scientific">Phytophthora infestans</name>
    <name type="common">Potato late blight agent</name>
    <name type="synonym">Botrytis infestans</name>
    <dbReference type="NCBI Taxonomy" id="4787"/>
    <lineage>
        <taxon>Eukaryota</taxon>
        <taxon>Sar</taxon>
        <taxon>Stramenopiles</taxon>
        <taxon>Oomycota</taxon>
        <taxon>Peronosporomycetes</taxon>
        <taxon>Peronosporales</taxon>
        <taxon>Peronosporaceae</taxon>
        <taxon>Phytophthora</taxon>
    </lineage>
</organism>
<dbReference type="EMBL" id="WSZM01001167">
    <property type="protein sequence ID" value="KAF4028046.1"/>
    <property type="molecule type" value="Genomic_DNA"/>
</dbReference>
<name>A0A833ST90_PHYIN</name>
<proteinExistence type="predicted"/>
<protein>
    <submittedName>
        <fullName evidence="1">Uncharacterized protein</fullName>
    </submittedName>
</protein>
<evidence type="ECO:0000313" key="2">
    <source>
        <dbReference type="Proteomes" id="UP000602510"/>
    </source>
</evidence>
<gene>
    <name evidence="1" type="ORF">GN244_ATG20277</name>
</gene>
<comment type="caution">
    <text evidence="1">The sequence shown here is derived from an EMBL/GenBank/DDBJ whole genome shotgun (WGS) entry which is preliminary data.</text>
</comment>
<dbReference type="Proteomes" id="UP000602510">
    <property type="component" value="Unassembled WGS sequence"/>
</dbReference>
<reference evidence="1" key="1">
    <citation type="submission" date="2020-04" db="EMBL/GenBank/DDBJ databases">
        <title>Hybrid Assembly of Korean Phytophthora infestans isolates.</title>
        <authorList>
            <person name="Prokchorchik M."/>
            <person name="Lee Y."/>
            <person name="Seo J."/>
            <person name="Cho J.-H."/>
            <person name="Park Y.-E."/>
            <person name="Jang D.-C."/>
            <person name="Im J.-S."/>
            <person name="Choi J.-G."/>
            <person name="Park H.-J."/>
            <person name="Lee G.-B."/>
            <person name="Lee Y.-G."/>
            <person name="Hong S.-Y."/>
            <person name="Cho K."/>
            <person name="Sohn K.H."/>
        </authorList>
    </citation>
    <scope>NUCLEOTIDE SEQUENCE</scope>
    <source>
        <strain evidence="1">KR_1_A1</strain>
    </source>
</reference>
<dbReference type="AlphaFoldDB" id="A0A833ST90"/>